<keyword evidence="9" id="KW-0807">Transducer</keyword>
<evidence type="ECO:0000313" key="10">
    <source>
        <dbReference type="EMBL" id="JAT88746.1"/>
    </source>
</evidence>
<evidence type="ECO:0000256" key="8">
    <source>
        <dbReference type="ARBA" id="ARBA00023170"/>
    </source>
</evidence>
<protein>
    <recommendedName>
        <fullName evidence="11">Odorant receptor</fullName>
    </recommendedName>
</protein>
<reference evidence="10" key="1">
    <citation type="submission" date="2015-09" db="EMBL/GenBank/DDBJ databases">
        <title>De novo assembly of Pectinophora gossypiella (Pink Bollworm) gut transcriptome.</title>
        <authorList>
            <person name="Tassone E.E."/>
        </authorList>
    </citation>
    <scope>NUCLEOTIDE SEQUENCE</scope>
</reference>
<evidence type="ECO:0000256" key="1">
    <source>
        <dbReference type="ARBA" id="ARBA00004651"/>
    </source>
</evidence>
<feature type="non-terminal residue" evidence="10">
    <location>
        <position position="1"/>
    </location>
</feature>
<keyword evidence="8" id="KW-0675">Receptor</keyword>
<dbReference type="GO" id="GO:0007165">
    <property type="term" value="P:signal transduction"/>
    <property type="evidence" value="ECO:0007669"/>
    <property type="project" value="UniProtKB-KW"/>
</dbReference>
<evidence type="ECO:0000256" key="9">
    <source>
        <dbReference type="ARBA" id="ARBA00023224"/>
    </source>
</evidence>
<dbReference type="GO" id="GO:0005549">
    <property type="term" value="F:odorant binding"/>
    <property type="evidence" value="ECO:0007669"/>
    <property type="project" value="InterPro"/>
</dbReference>
<organism evidence="10">
    <name type="scientific">Pectinophora gossypiella</name>
    <name type="common">Cotton pink bollworm</name>
    <name type="synonym">Depressaria gossypiella</name>
    <dbReference type="NCBI Taxonomy" id="13191"/>
    <lineage>
        <taxon>Eukaryota</taxon>
        <taxon>Metazoa</taxon>
        <taxon>Ecdysozoa</taxon>
        <taxon>Arthropoda</taxon>
        <taxon>Hexapoda</taxon>
        <taxon>Insecta</taxon>
        <taxon>Pterygota</taxon>
        <taxon>Neoptera</taxon>
        <taxon>Endopterygota</taxon>
        <taxon>Lepidoptera</taxon>
        <taxon>Glossata</taxon>
        <taxon>Ditrysia</taxon>
        <taxon>Gelechioidea</taxon>
        <taxon>Gelechiidae</taxon>
        <taxon>Apatetrinae</taxon>
        <taxon>Pectinophora</taxon>
    </lineage>
</organism>
<evidence type="ECO:0008006" key="11">
    <source>
        <dbReference type="Google" id="ProtNLM"/>
    </source>
</evidence>
<evidence type="ECO:0000256" key="6">
    <source>
        <dbReference type="ARBA" id="ARBA00022989"/>
    </source>
</evidence>
<keyword evidence="7" id="KW-0472">Membrane</keyword>
<dbReference type="AlphaFoldDB" id="A0A1E1WPI5"/>
<dbReference type="PANTHER" id="PTHR21137">
    <property type="entry name" value="ODORANT RECEPTOR"/>
    <property type="match status" value="1"/>
</dbReference>
<name>A0A1E1WPI5_PECGO</name>
<gene>
    <name evidence="10" type="ORF">g.557</name>
</gene>
<sequence length="104" mass="11900">IDSANFFAVFVTLAEVFSLSWPGQLLTEMSRNMAESAYRSLWYNHSKKYGRNILMIVNRSQKPAVLSGLGFCDSSLATFASILRLSWSYFNLLIQVFKDNDIEF</sequence>
<proteinExistence type="predicted"/>
<comment type="subcellular location">
    <subcellularLocation>
        <location evidence="1">Cell membrane</location>
        <topology evidence="1">Multi-pass membrane protein</topology>
    </subcellularLocation>
</comment>
<dbReference type="PANTHER" id="PTHR21137:SF35">
    <property type="entry name" value="ODORANT RECEPTOR 19A-RELATED"/>
    <property type="match status" value="1"/>
</dbReference>
<dbReference type="EMBL" id="GDQN01002308">
    <property type="protein sequence ID" value="JAT88746.1"/>
    <property type="molecule type" value="Transcribed_RNA"/>
</dbReference>
<accession>A0A1E1WPI5</accession>
<evidence type="ECO:0000256" key="2">
    <source>
        <dbReference type="ARBA" id="ARBA00022475"/>
    </source>
</evidence>
<keyword evidence="5" id="KW-0552">Olfaction</keyword>
<evidence type="ECO:0000256" key="7">
    <source>
        <dbReference type="ARBA" id="ARBA00023136"/>
    </source>
</evidence>
<keyword evidence="2" id="KW-1003">Cell membrane</keyword>
<dbReference type="GO" id="GO:0005886">
    <property type="term" value="C:plasma membrane"/>
    <property type="evidence" value="ECO:0007669"/>
    <property type="project" value="UniProtKB-SubCell"/>
</dbReference>
<dbReference type="GO" id="GO:0004984">
    <property type="term" value="F:olfactory receptor activity"/>
    <property type="evidence" value="ECO:0007669"/>
    <property type="project" value="InterPro"/>
</dbReference>
<keyword evidence="6" id="KW-1133">Transmembrane helix</keyword>
<evidence type="ECO:0000256" key="5">
    <source>
        <dbReference type="ARBA" id="ARBA00022725"/>
    </source>
</evidence>
<keyword evidence="4" id="KW-0812">Transmembrane</keyword>
<dbReference type="InterPro" id="IPR004117">
    <property type="entry name" value="7tm6_olfct_rcpt"/>
</dbReference>
<evidence type="ECO:0000256" key="3">
    <source>
        <dbReference type="ARBA" id="ARBA00022606"/>
    </source>
</evidence>
<keyword evidence="3" id="KW-0716">Sensory transduction</keyword>
<dbReference type="Pfam" id="PF02949">
    <property type="entry name" value="7tm_6"/>
    <property type="match status" value="1"/>
</dbReference>
<evidence type="ECO:0000256" key="4">
    <source>
        <dbReference type="ARBA" id="ARBA00022692"/>
    </source>
</evidence>